<feature type="region of interest" description="Disordered" evidence="7">
    <location>
        <begin position="368"/>
        <end position="419"/>
    </location>
</feature>
<proteinExistence type="predicted"/>
<evidence type="ECO:0000256" key="7">
    <source>
        <dbReference type="SAM" id="MobiDB-lite"/>
    </source>
</evidence>
<dbReference type="SUPFAM" id="SSF57716">
    <property type="entry name" value="Glucocorticoid receptor-like (DNA-binding domain)"/>
    <property type="match status" value="1"/>
</dbReference>
<dbReference type="InterPro" id="IPR000679">
    <property type="entry name" value="Znf_GATA"/>
</dbReference>
<feature type="compositionally biased region" description="Low complexity" evidence="7">
    <location>
        <begin position="399"/>
        <end position="418"/>
    </location>
</feature>
<organism evidence="9 10">
    <name type="scientific">Entomortierella chlamydospora</name>
    <dbReference type="NCBI Taxonomy" id="101097"/>
    <lineage>
        <taxon>Eukaryota</taxon>
        <taxon>Fungi</taxon>
        <taxon>Fungi incertae sedis</taxon>
        <taxon>Mucoromycota</taxon>
        <taxon>Mortierellomycotina</taxon>
        <taxon>Mortierellomycetes</taxon>
        <taxon>Mortierellales</taxon>
        <taxon>Mortierellaceae</taxon>
        <taxon>Entomortierella</taxon>
    </lineage>
</organism>
<dbReference type="Pfam" id="PF00320">
    <property type="entry name" value="GATA"/>
    <property type="match status" value="1"/>
</dbReference>
<dbReference type="InterPro" id="IPR013088">
    <property type="entry name" value="Znf_NHR/GATA"/>
</dbReference>
<dbReference type="GO" id="GO:0043565">
    <property type="term" value="F:sequence-specific DNA binding"/>
    <property type="evidence" value="ECO:0007669"/>
    <property type="project" value="InterPro"/>
</dbReference>
<feature type="compositionally biased region" description="Polar residues" evidence="7">
    <location>
        <begin position="284"/>
        <end position="294"/>
    </location>
</feature>
<keyword evidence="1" id="KW-0479">Metal-binding</keyword>
<feature type="compositionally biased region" description="Basic and acidic residues" evidence="7">
    <location>
        <begin position="512"/>
        <end position="521"/>
    </location>
</feature>
<dbReference type="GO" id="GO:0006355">
    <property type="term" value="P:regulation of DNA-templated transcription"/>
    <property type="evidence" value="ECO:0007669"/>
    <property type="project" value="InterPro"/>
</dbReference>
<feature type="domain" description="GATA-type" evidence="8">
    <location>
        <begin position="578"/>
        <end position="613"/>
    </location>
</feature>
<evidence type="ECO:0000256" key="5">
    <source>
        <dbReference type="ARBA" id="ARBA00023163"/>
    </source>
</evidence>
<feature type="region of interest" description="Disordered" evidence="7">
    <location>
        <begin position="1"/>
        <end position="68"/>
    </location>
</feature>
<keyword evidence="10" id="KW-1185">Reference proteome</keyword>
<dbReference type="EMBL" id="JAAAID010000103">
    <property type="protein sequence ID" value="KAG0022464.1"/>
    <property type="molecule type" value="Genomic_DNA"/>
</dbReference>
<feature type="compositionally biased region" description="Low complexity" evidence="7">
    <location>
        <begin position="19"/>
        <end position="30"/>
    </location>
</feature>
<feature type="compositionally biased region" description="Polar residues" evidence="7">
    <location>
        <begin position="500"/>
        <end position="511"/>
    </location>
</feature>
<dbReference type="Proteomes" id="UP000703661">
    <property type="component" value="Unassembled WGS sequence"/>
</dbReference>
<keyword evidence="3" id="KW-0862">Zinc</keyword>
<sequence>PEASPSISAEALQAAATEGGLSSRGLGRNGLRLDEPDNVENANNNKLGTAAAPSETQQGNDTTEEGCKDYDDIFQGEDDFMILDVVMNVVSDEVVLGFFHIDGQGLYKGFWSNGICGESKESLVTLAPEIMRHLRESVNVKYGTGISSPASSPRRPNSDQSTKRIFQLYDSHTRNLLLTWPEPGNQVNEPGTMAYNPELYTQIVKSHHIPADALENTTCLKRFCSKHALPNLDPSNQEPSYQVESVFIPYGHIIFACFQTSPTAPVNSWNMVASPATSTAATPGSQLSTSSPGSRSFGANYESAVGSDHLSNLGLLSSPSQASSTLFGNTLGSPSSGLNSPLVIPSLPSLSPFLKHAVAGQLTMASGQAASPSLTGPIRGTPGSTTGHPAAFHPYSRNSGLSSTSAAPSPSNLPLPDSMQESLSFLNDYKAGDPDRERGGALSDERQMIGGEGPAHSIWHASTPHPAIAAMVGHALAPSSPSFQRTVNSTDIGSSHARQKSSMLSASTEAHSLSRDKDGKSSKLSPSHRHPAHDAAIRKSSVSSSASPPASHQDTDIASGLSEHGARGGQGGHVLRVQQEEKACESCGTTNSPEWRRGQSGKKDLCNACGLRYSRSVARQNRQAQKQLDGKAVKPKAPKTGKASKASPKKGGIADAASLGSATNVHSNQPSLSDQSSQIFMQDPQLQQRQHQHQQPSHFPPSVLY</sequence>
<feature type="compositionally biased region" description="Polar residues" evidence="7">
    <location>
        <begin position="660"/>
        <end position="680"/>
    </location>
</feature>
<accession>A0A9P6N2R3</accession>
<evidence type="ECO:0000256" key="6">
    <source>
        <dbReference type="PROSITE-ProRule" id="PRU00094"/>
    </source>
</evidence>
<dbReference type="PANTHER" id="PTHR47172">
    <property type="entry name" value="OS01G0976800 PROTEIN"/>
    <property type="match status" value="1"/>
</dbReference>
<evidence type="ECO:0000313" key="9">
    <source>
        <dbReference type="EMBL" id="KAG0022464.1"/>
    </source>
</evidence>
<dbReference type="SMART" id="SM00401">
    <property type="entry name" value="ZnF_GATA"/>
    <property type="match status" value="1"/>
</dbReference>
<evidence type="ECO:0000256" key="3">
    <source>
        <dbReference type="ARBA" id="ARBA00022833"/>
    </source>
</evidence>
<keyword evidence="4" id="KW-0805">Transcription regulation</keyword>
<name>A0A9P6N2R3_9FUNG</name>
<feature type="compositionally biased region" description="Low complexity" evidence="7">
    <location>
        <begin position="640"/>
        <end position="651"/>
    </location>
</feature>
<feature type="compositionally biased region" description="Low complexity" evidence="7">
    <location>
        <begin position="682"/>
        <end position="705"/>
    </location>
</feature>
<protein>
    <recommendedName>
        <fullName evidence="8">GATA-type domain-containing protein</fullName>
    </recommendedName>
</protein>
<keyword evidence="5" id="KW-0804">Transcription</keyword>
<feature type="region of interest" description="Disordered" evidence="7">
    <location>
        <begin position="618"/>
        <end position="705"/>
    </location>
</feature>
<dbReference type="CDD" id="cd00202">
    <property type="entry name" value="ZnF_GATA"/>
    <property type="match status" value="1"/>
</dbReference>
<reference evidence="9" key="1">
    <citation type="journal article" date="2020" name="Fungal Divers.">
        <title>Resolving the Mortierellaceae phylogeny through synthesis of multi-gene phylogenetics and phylogenomics.</title>
        <authorList>
            <person name="Vandepol N."/>
            <person name="Liber J."/>
            <person name="Desiro A."/>
            <person name="Na H."/>
            <person name="Kennedy M."/>
            <person name="Barry K."/>
            <person name="Grigoriev I.V."/>
            <person name="Miller A.N."/>
            <person name="O'Donnell K."/>
            <person name="Stajich J.E."/>
            <person name="Bonito G."/>
        </authorList>
    </citation>
    <scope>NUCLEOTIDE SEQUENCE</scope>
    <source>
        <strain evidence="9">NRRL 2769</strain>
    </source>
</reference>
<keyword evidence="2 6" id="KW-0863">Zinc-finger</keyword>
<comment type="caution">
    <text evidence="9">The sequence shown here is derived from an EMBL/GenBank/DDBJ whole genome shotgun (WGS) entry which is preliminary data.</text>
</comment>
<feature type="region of interest" description="Disordered" evidence="7">
    <location>
        <begin position="481"/>
        <end position="571"/>
    </location>
</feature>
<dbReference type="Gene3D" id="3.30.50.10">
    <property type="entry name" value="Erythroid Transcription Factor GATA-1, subunit A"/>
    <property type="match status" value="1"/>
</dbReference>
<gene>
    <name evidence="9" type="ORF">BGZ80_000166</name>
</gene>
<feature type="compositionally biased region" description="Low complexity" evidence="7">
    <location>
        <begin position="540"/>
        <end position="551"/>
    </location>
</feature>
<evidence type="ECO:0000256" key="1">
    <source>
        <dbReference type="ARBA" id="ARBA00022723"/>
    </source>
</evidence>
<dbReference type="PROSITE" id="PS00344">
    <property type="entry name" value="GATA_ZN_FINGER_1"/>
    <property type="match status" value="1"/>
</dbReference>
<dbReference type="PANTHER" id="PTHR47172:SF24">
    <property type="entry name" value="GATA ZINC FINGER DOMAIN-CONTAINING PROTEIN 14-RELATED"/>
    <property type="match status" value="1"/>
</dbReference>
<dbReference type="PROSITE" id="PS50114">
    <property type="entry name" value="GATA_ZN_FINGER_2"/>
    <property type="match status" value="1"/>
</dbReference>
<evidence type="ECO:0000259" key="8">
    <source>
        <dbReference type="PROSITE" id="PS50114"/>
    </source>
</evidence>
<feature type="non-terminal residue" evidence="9">
    <location>
        <position position="1"/>
    </location>
</feature>
<dbReference type="AlphaFoldDB" id="A0A9P6N2R3"/>
<evidence type="ECO:0000313" key="10">
    <source>
        <dbReference type="Proteomes" id="UP000703661"/>
    </source>
</evidence>
<dbReference type="GO" id="GO:0008270">
    <property type="term" value="F:zinc ion binding"/>
    <property type="evidence" value="ECO:0007669"/>
    <property type="project" value="UniProtKB-KW"/>
</dbReference>
<evidence type="ECO:0000256" key="2">
    <source>
        <dbReference type="ARBA" id="ARBA00022771"/>
    </source>
</evidence>
<feature type="region of interest" description="Disordered" evidence="7">
    <location>
        <begin position="277"/>
        <end position="300"/>
    </location>
</feature>
<feature type="compositionally biased region" description="Polar residues" evidence="7">
    <location>
        <begin position="481"/>
        <end position="493"/>
    </location>
</feature>
<evidence type="ECO:0000256" key="4">
    <source>
        <dbReference type="ARBA" id="ARBA00023015"/>
    </source>
</evidence>